<dbReference type="Proteomes" id="UP001597510">
    <property type="component" value="Unassembled WGS sequence"/>
</dbReference>
<name>A0ABW5J3V0_9BACT</name>
<keyword evidence="1" id="KW-0472">Membrane</keyword>
<evidence type="ECO:0000313" key="3">
    <source>
        <dbReference type="Proteomes" id="UP001597510"/>
    </source>
</evidence>
<evidence type="ECO:0000313" key="2">
    <source>
        <dbReference type="EMBL" id="MFD2520228.1"/>
    </source>
</evidence>
<accession>A0ABW5J3V0</accession>
<organism evidence="2 3">
    <name type="scientific">Emticicia soli</name>
    <dbReference type="NCBI Taxonomy" id="2027878"/>
    <lineage>
        <taxon>Bacteria</taxon>
        <taxon>Pseudomonadati</taxon>
        <taxon>Bacteroidota</taxon>
        <taxon>Cytophagia</taxon>
        <taxon>Cytophagales</taxon>
        <taxon>Leadbetterellaceae</taxon>
        <taxon>Emticicia</taxon>
    </lineage>
</organism>
<dbReference type="InterPro" id="IPR035177">
    <property type="entry name" value="TssN"/>
</dbReference>
<dbReference type="EMBL" id="JBHULC010000004">
    <property type="protein sequence ID" value="MFD2520228.1"/>
    <property type="molecule type" value="Genomic_DNA"/>
</dbReference>
<protein>
    <submittedName>
        <fullName evidence="2">TssN family type VI secretion system protein</fullName>
    </submittedName>
</protein>
<keyword evidence="1" id="KW-1133">Transmembrane helix</keyword>
<sequence length="255" mass="30237">MARKWFPSTALYTFLTMVFFALITFLACYFTDFPFIGIYTTVQLSFLLLGLIHAYILYDMLDWLDKKTFWKGFLMTLFFGLMGLLAVYLVKYIPYIKANPNTYLSATLPFVLPFLVKWVLKFFGDIPFKIYKAWYYPLGQAEPDTDLIDLSKILVIQFEFPKSVGDYQYTNFTAKAPVNMTVGQLFFIFVNEYNYRNKERPLQYLDEDGNPFGWVFHKKVSWFKKRNFFDPDMNFRENFVQNNDIIVATRTVTIK</sequence>
<dbReference type="Pfam" id="PF17555">
    <property type="entry name" value="TssN"/>
    <property type="match status" value="1"/>
</dbReference>
<feature type="transmembrane region" description="Helical" evidence="1">
    <location>
        <begin position="12"/>
        <end position="30"/>
    </location>
</feature>
<dbReference type="PROSITE" id="PS51257">
    <property type="entry name" value="PROKAR_LIPOPROTEIN"/>
    <property type="match status" value="1"/>
</dbReference>
<proteinExistence type="predicted"/>
<evidence type="ECO:0000256" key="1">
    <source>
        <dbReference type="SAM" id="Phobius"/>
    </source>
</evidence>
<reference evidence="3" key="1">
    <citation type="journal article" date="2019" name="Int. J. Syst. Evol. Microbiol.">
        <title>The Global Catalogue of Microorganisms (GCM) 10K type strain sequencing project: providing services to taxonomists for standard genome sequencing and annotation.</title>
        <authorList>
            <consortium name="The Broad Institute Genomics Platform"/>
            <consortium name="The Broad Institute Genome Sequencing Center for Infectious Disease"/>
            <person name="Wu L."/>
            <person name="Ma J."/>
        </authorList>
    </citation>
    <scope>NUCLEOTIDE SEQUENCE [LARGE SCALE GENOMIC DNA]</scope>
    <source>
        <strain evidence="3">KCTC 52344</strain>
    </source>
</reference>
<feature type="transmembrane region" description="Helical" evidence="1">
    <location>
        <begin position="102"/>
        <end position="120"/>
    </location>
</feature>
<keyword evidence="1" id="KW-0812">Transmembrane</keyword>
<gene>
    <name evidence="2" type="ORF">ACFSR2_04985</name>
</gene>
<comment type="caution">
    <text evidence="2">The sequence shown here is derived from an EMBL/GenBank/DDBJ whole genome shotgun (WGS) entry which is preliminary data.</text>
</comment>
<feature type="transmembrane region" description="Helical" evidence="1">
    <location>
        <begin position="36"/>
        <end position="57"/>
    </location>
</feature>
<dbReference type="RefSeq" id="WP_340235640.1">
    <property type="nucleotide sequence ID" value="NZ_JBBEWC010000004.1"/>
</dbReference>
<feature type="transmembrane region" description="Helical" evidence="1">
    <location>
        <begin position="69"/>
        <end position="90"/>
    </location>
</feature>
<keyword evidence="3" id="KW-1185">Reference proteome</keyword>